<dbReference type="Proteomes" id="UP000749559">
    <property type="component" value="Unassembled WGS sequence"/>
</dbReference>
<dbReference type="PANTHER" id="PTHR24020">
    <property type="entry name" value="COLLAGEN ALPHA"/>
    <property type="match status" value="1"/>
</dbReference>
<keyword evidence="1" id="KW-1133">Transmembrane helix</keyword>
<keyword evidence="1" id="KW-0472">Membrane</keyword>
<keyword evidence="1" id="KW-0812">Transmembrane</keyword>
<dbReference type="SMART" id="SM00327">
    <property type="entry name" value="VWA"/>
    <property type="match status" value="1"/>
</dbReference>
<dbReference type="OrthoDB" id="200349at2759"/>
<name>A0A8S4PHE4_OWEFU</name>
<dbReference type="InterPro" id="IPR050525">
    <property type="entry name" value="ECM_Assembly_Org"/>
</dbReference>
<feature type="domain" description="VWFA" evidence="2">
    <location>
        <begin position="57"/>
        <end position="261"/>
    </location>
</feature>
<dbReference type="Pfam" id="PF00092">
    <property type="entry name" value="VWA"/>
    <property type="match status" value="1"/>
</dbReference>
<dbReference type="InterPro" id="IPR002035">
    <property type="entry name" value="VWF_A"/>
</dbReference>
<evidence type="ECO:0000256" key="1">
    <source>
        <dbReference type="SAM" id="Phobius"/>
    </source>
</evidence>
<feature type="transmembrane region" description="Helical" evidence="1">
    <location>
        <begin position="12"/>
        <end position="32"/>
    </location>
</feature>
<dbReference type="EMBL" id="CAIIXF020000008">
    <property type="protein sequence ID" value="CAH1792618.1"/>
    <property type="molecule type" value="Genomic_DNA"/>
</dbReference>
<comment type="caution">
    <text evidence="3">The sequence shown here is derived from an EMBL/GenBank/DDBJ whole genome shotgun (WGS) entry which is preliminary data.</text>
</comment>
<reference evidence="3" key="1">
    <citation type="submission" date="2022-03" db="EMBL/GenBank/DDBJ databases">
        <authorList>
            <person name="Martin C."/>
        </authorList>
    </citation>
    <scope>NUCLEOTIDE SEQUENCE</scope>
</reference>
<dbReference type="Gene3D" id="3.40.50.410">
    <property type="entry name" value="von Willebrand factor, type A domain"/>
    <property type="match status" value="1"/>
</dbReference>
<protein>
    <recommendedName>
        <fullName evidence="2">VWFA domain-containing protein</fullName>
    </recommendedName>
</protein>
<keyword evidence="4" id="KW-1185">Reference proteome</keyword>
<dbReference type="PANTHER" id="PTHR24020:SF20">
    <property type="entry name" value="PH DOMAIN-CONTAINING PROTEIN"/>
    <property type="match status" value="1"/>
</dbReference>
<sequence length="266" mass="29580">ISKTLGKIRNHVAAEIMYIKTAFLMALGVAIIRAQTEPAPTDKGEIIESCDKDVFLDVLIMLDHSQSISKENIVIVRDAMKALVEQFVNVGNSNRTVKVALITYNKNVTTELLFNQSASSTKAGTLAAIENMSMIRQRRSRVDLAFDYANEVVFTPGGGDRPLAQNVLIHVTDGRILKAKIQAKTLKAGGALNAREDKVNVVLLYIPSTLPTSDDDKPKLDNDRPRVIERKIPDEPKDRHFRSFKDINNMLPSIPDIARRICAMTR</sequence>
<evidence type="ECO:0000259" key="2">
    <source>
        <dbReference type="PROSITE" id="PS50234"/>
    </source>
</evidence>
<evidence type="ECO:0000313" key="4">
    <source>
        <dbReference type="Proteomes" id="UP000749559"/>
    </source>
</evidence>
<feature type="non-terminal residue" evidence="3">
    <location>
        <position position="1"/>
    </location>
</feature>
<dbReference type="SUPFAM" id="SSF53300">
    <property type="entry name" value="vWA-like"/>
    <property type="match status" value="1"/>
</dbReference>
<dbReference type="PRINTS" id="PR00453">
    <property type="entry name" value="VWFADOMAIN"/>
</dbReference>
<dbReference type="InterPro" id="IPR036465">
    <property type="entry name" value="vWFA_dom_sf"/>
</dbReference>
<evidence type="ECO:0000313" key="3">
    <source>
        <dbReference type="EMBL" id="CAH1792618.1"/>
    </source>
</evidence>
<accession>A0A8S4PHE4</accession>
<proteinExistence type="predicted"/>
<dbReference type="CDD" id="cd01450">
    <property type="entry name" value="vWFA_subfamily_ECM"/>
    <property type="match status" value="1"/>
</dbReference>
<dbReference type="PROSITE" id="PS50234">
    <property type="entry name" value="VWFA"/>
    <property type="match status" value="1"/>
</dbReference>
<dbReference type="AlphaFoldDB" id="A0A8S4PHE4"/>
<gene>
    <name evidence="3" type="ORF">OFUS_LOCUS17563</name>
</gene>
<organism evidence="3 4">
    <name type="scientific">Owenia fusiformis</name>
    <name type="common">Polychaete worm</name>
    <dbReference type="NCBI Taxonomy" id="6347"/>
    <lineage>
        <taxon>Eukaryota</taxon>
        <taxon>Metazoa</taxon>
        <taxon>Spiralia</taxon>
        <taxon>Lophotrochozoa</taxon>
        <taxon>Annelida</taxon>
        <taxon>Polychaeta</taxon>
        <taxon>Sedentaria</taxon>
        <taxon>Canalipalpata</taxon>
        <taxon>Sabellida</taxon>
        <taxon>Oweniida</taxon>
        <taxon>Oweniidae</taxon>
        <taxon>Owenia</taxon>
    </lineage>
</organism>